<reference evidence="2" key="1">
    <citation type="journal article" date="2023" name="Science">
        <title>Genome structures resolve the early diversification of teleost fishes.</title>
        <authorList>
            <person name="Parey E."/>
            <person name="Louis A."/>
            <person name="Montfort J."/>
            <person name="Bouchez O."/>
            <person name="Roques C."/>
            <person name="Iampietro C."/>
            <person name="Lluch J."/>
            <person name="Castinel A."/>
            <person name="Donnadieu C."/>
            <person name="Desvignes T."/>
            <person name="Floi Bucao C."/>
            <person name="Jouanno E."/>
            <person name="Wen M."/>
            <person name="Mejri S."/>
            <person name="Dirks R."/>
            <person name="Jansen H."/>
            <person name="Henkel C."/>
            <person name="Chen W.J."/>
            <person name="Zahm M."/>
            <person name="Cabau C."/>
            <person name="Klopp C."/>
            <person name="Thompson A.W."/>
            <person name="Robinson-Rechavi M."/>
            <person name="Braasch I."/>
            <person name="Lecointre G."/>
            <person name="Bobe J."/>
            <person name="Postlethwait J.H."/>
            <person name="Berthelot C."/>
            <person name="Roest Crollius H."/>
            <person name="Guiguen Y."/>
        </authorList>
    </citation>
    <scope>NUCLEOTIDE SEQUENCE</scope>
    <source>
        <strain evidence="2">NC1722</strain>
    </source>
</reference>
<gene>
    <name evidence="2" type="ORF">AAFF_G00275050</name>
</gene>
<evidence type="ECO:0000256" key="1">
    <source>
        <dbReference type="SAM" id="MobiDB-lite"/>
    </source>
</evidence>
<comment type="caution">
    <text evidence="2">The sequence shown here is derived from an EMBL/GenBank/DDBJ whole genome shotgun (WGS) entry which is preliminary data.</text>
</comment>
<protein>
    <submittedName>
        <fullName evidence="2">Uncharacterized protein</fullName>
    </submittedName>
</protein>
<feature type="compositionally biased region" description="Basic and acidic residues" evidence="1">
    <location>
        <begin position="1"/>
        <end position="13"/>
    </location>
</feature>
<dbReference type="AlphaFoldDB" id="A0AAD7SS57"/>
<evidence type="ECO:0000313" key="3">
    <source>
        <dbReference type="Proteomes" id="UP001221898"/>
    </source>
</evidence>
<keyword evidence="3" id="KW-1185">Reference proteome</keyword>
<dbReference type="EMBL" id="JAINUG010000038">
    <property type="protein sequence ID" value="KAJ8407648.1"/>
    <property type="molecule type" value="Genomic_DNA"/>
</dbReference>
<proteinExistence type="predicted"/>
<feature type="region of interest" description="Disordered" evidence="1">
    <location>
        <begin position="1"/>
        <end position="24"/>
    </location>
</feature>
<sequence length="91" mass="9991">MDVDKRDVHKEEASYLSRQDSFPATPWPLSWLRWALVPPGRPTGGHSVEAGVDPHDLKSLPVGYRLPGQCVDGSEGPPGHLFDLGSFLHYG</sequence>
<dbReference type="Proteomes" id="UP001221898">
    <property type="component" value="Unassembled WGS sequence"/>
</dbReference>
<name>A0AAD7SS57_9TELE</name>
<evidence type="ECO:0000313" key="2">
    <source>
        <dbReference type="EMBL" id="KAJ8407648.1"/>
    </source>
</evidence>
<organism evidence="2 3">
    <name type="scientific">Aldrovandia affinis</name>
    <dbReference type="NCBI Taxonomy" id="143900"/>
    <lineage>
        <taxon>Eukaryota</taxon>
        <taxon>Metazoa</taxon>
        <taxon>Chordata</taxon>
        <taxon>Craniata</taxon>
        <taxon>Vertebrata</taxon>
        <taxon>Euteleostomi</taxon>
        <taxon>Actinopterygii</taxon>
        <taxon>Neopterygii</taxon>
        <taxon>Teleostei</taxon>
        <taxon>Notacanthiformes</taxon>
        <taxon>Halosauridae</taxon>
        <taxon>Aldrovandia</taxon>
    </lineage>
</organism>
<accession>A0AAD7SS57</accession>